<dbReference type="Pfam" id="PF13575">
    <property type="entry name" value="DUF4135"/>
    <property type="match status" value="1"/>
</dbReference>
<dbReference type="SUPFAM" id="SSF158745">
    <property type="entry name" value="LanC-like"/>
    <property type="match status" value="1"/>
</dbReference>
<dbReference type="CDD" id="cd04792">
    <property type="entry name" value="LanM-like"/>
    <property type="match status" value="1"/>
</dbReference>
<dbReference type="GO" id="GO:0005975">
    <property type="term" value="P:carbohydrate metabolic process"/>
    <property type="evidence" value="ECO:0007669"/>
    <property type="project" value="InterPro"/>
</dbReference>
<keyword evidence="1" id="KW-0479">Metal-binding</keyword>
<dbReference type="GO" id="GO:0031179">
    <property type="term" value="P:peptide modification"/>
    <property type="evidence" value="ECO:0007669"/>
    <property type="project" value="InterPro"/>
</dbReference>
<evidence type="ECO:0000313" key="5">
    <source>
        <dbReference type="Proteomes" id="UP000612808"/>
    </source>
</evidence>
<proteinExistence type="predicted"/>
<evidence type="ECO:0000259" key="3">
    <source>
        <dbReference type="Pfam" id="PF13575"/>
    </source>
</evidence>
<comment type="caution">
    <text evidence="4">The sequence shown here is derived from an EMBL/GenBank/DDBJ whole genome shotgun (WGS) entry which is preliminary data.</text>
</comment>
<dbReference type="GO" id="GO:0046872">
    <property type="term" value="F:metal ion binding"/>
    <property type="evidence" value="ECO:0007669"/>
    <property type="project" value="UniProtKB-KW"/>
</dbReference>
<accession>A0A8J3N8Z7</accession>
<name>A0A8J3N8Z7_9ACTN</name>
<dbReference type="PIRSF" id="PIRSF037228">
    <property type="entry name" value="Lant_mod_RumM"/>
    <property type="match status" value="1"/>
</dbReference>
<organism evidence="4 5">
    <name type="scientific">Actinocatenispora rupis</name>
    <dbReference type="NCBI Taxonomy" id="519421"/>
    <lineage>
        <taxon>Bacteria</taxon>
        <taxon>Bacillati</taxon>
        <taxon>Actinomycetota</taxon>
        <taxon>Actinomycetes</taxon>
        <taxon>Micromonosporales</taxon>
        <taxon>Micromonosporaceae</taxon>
        <taxon>Actinocatenispora</taxon>
    </lineage>
</organism>
<dbReference type="Gene3D" id="1.50.10.10">
    <property type="match status" value="1"/>
</dbReference>
<dbReference type="SMART" id="SM01260">
    <property type="entry name" value="LANC_like"/>
    <property type="match status" value="1"/>
</dbReference>
<dbReference type="PRINTS" id="PR01950">
    <property type="entry name" value="LANCSUPER"/>
</dbReference>
<protein>
    <submittedName>
        <fullName evidence="4">Lanthionine synthetase</fullName>
    </submittedName>
</protein>
<feature type="binding site" evidence="1">
    <location>
        <position position="973"/>
    </location>
    <ligand>
        <name>Zn(2+)</name>
        <dbReference type="ChEBI" id="CHEBI:29105"/>
    </ligand>
</feature>
<evidence type="ECO:0000256" key="1">
    <source>
        <dbReference type="PIRSR" id="PIRSR607822-1"/>
    </source>
</evidence>
<dbReference type="EMBL" id="BOMB01000008">
    <property type="protein sequence ID" value="GID10626.1"/>
    <property type="molecule type" value="Genomic_DNA"/>
</dbReference>
<evidence type="ECO:0000313" key="4">
    <source>
        <dbReference type="EMBL" id="GID10626.1"/>
    </source>
</evidence>
<feature type="binding site" evidence="1">
    <location>
        <position position="928"/>
    </location>
    <ligand>
        <name>Zn(2+)</name>
        <dbReference type="ChEBI" id="CHEBI:29105"/>
    </ligand>
</feature>
<keyword evidence="5" id="KW-1185">Reference proteome</keyword>
<reference evidence="4" key="1">
    <citation type="submission" date="2021-01" db="EMBL/GenBank/DDBJ databases">
        <title>Whole genome shotgun sequence of Actinocatenispora rupis NBRC 107355.</title>
        <authorList>
            <person name="Komaki H."/>
            <person name="Tamura T."/>
        </authorList>
    </citation>
    <scope>NUCLEOTIDE SEQUENCE</scope>
    <source>
        <strain evidence="4">NBRC 107355</strain>
    </source>
</reference>
<dbReference type="InterPro" id="IPR007822">
    <property type="entry name" value="LANC-like"/>
</dbReference>
<dbReference type="RefSeq" id="WP_203655954.1">
    <property type="nucleotide sequence ID" value="NZ_BAAAZM010000003.1"/>
</dbReference>
<dbReference type="Proteomes" id="UP000612808">
    <property type="component" value="Unassembled WGS sequence"/>
</dbReference>
<feature type="binding site" evidence="1">
    <location>
        <position position="974"/>
    </location>
    <ligand>
        <name>Zn(2+)</name>
        <dbReference type="ChEBI" id="CHEBI:29105"/>
    </ligand>
</feature>
<feature type="region of interest" description="Disordered" evidence="2">
    <location>
        <begin position="1"/>
        <end position="49"/>
    </location>
</feature>
<sequence>MPAAPTRAASLAERRRTPGPDRATASADNAAPGIAVAATDSRSEKAARRLDRWRAQPPFDTYWAERLRADALTEEELRALLAEPDEALAARLGDPGWVRDLAAAYEEEPPPQSDEPLTPILDPVLARARARLATELSDVDGAGRYVELLYPPLPHQLNHVVTRCLVLELNIARLLDDLPGETPEERFAAFRVRLRDPAYRRHLLGEYPVLFRLAATIADQWVTTSATFVRRLLADRADLTRTFGELGAVTAIRTGLGDAHRGGQTVSTVDFAGGVTLVYKPRPVAVDVHFQDLLRWLDRTGATPGFRTLTYLDRGTYGWSEFVRPAPASGPDGLHRFYHRQGGLLALLHVLCANDFHAENLIAAGEHPVLIDLESLIQPDLLVRADGAPEAELLAVNAAAASVLRIGLLPFQAWQTASGSSVDVSGLGGGAGDRLTPIALPYLAEEGTDRMSVRLRRQTMGRPANRPVDDGTTLRVLDYADDIVAGFTEVYQVCAERRDDLLAPGGPVTAFTGDEVRVILRATMQYEMLRHTAYHPDVLRDGLELDRHLDRLWKDVARRPALAAAVEHERADLWRHDIPVFTARTDETDLRASTGAPLPGLVGASGLANVTARLRGLGPDDLARQRWLIRGALATTAVDVRGVEYPGYRPPPLRADAAPDRLVAHADRIGRYLAGIAYRSDGAAEWLGVQSNQGENWSLSPLGADLFHGLSGIALFLAHLGATTGERAHTALARDAFATARSQVARDMVGKVGGMAGLGGLVYAATHLGVLWDDPGLLDYAASLVPAIAADAARDTRYDFVAGSAGSIAGLAALAAVRPGGALTDALAACADALVRGARPAGSGAAWLGTVMVEERVADVPMAGVSHGAAGIVWPLLLAAGTLGDTRCTDTARAGLAYERDLFLPAAGNWQDVRRGGSGPGGTLVAWCAGAAGIGISRLLSLPHLDTPDVRADLDTALDTTRRRGFGMNHSLCHGDLGNLDLLLLAADRLHRADLAAEVRLRAGSVLDSIDADGWICGVPTGVEAPGLMTGLAGTGLQLLRLADPTRIPSVLAFEPPRLAP</sequence>
<dbReference type="InterPro" id="IPR012341">
    <property type="entry name" value="6hp_glycosidase-like_sf"/>
</dbReference>
<dbReference type="InterPro" id="IPR025410">
    <property type="entry name" value="Lant_dehyd"/>
</dbReference>
<dbReference type="InterPro" id="IPR017146">
    <property type="entry name" value="Lanti_2_LanM"/>
</dbReference>
<evidence type="ECO:0000256" key="2">
    <source>
        <dbReference type="SAM" id="MobiDB-lite"/>
    </source>
</evidence>
<dbReference type="NCBIfam" id="TIGR03897">
    <property type="entry name" value="lanti_2_LanM"/>
    <property type="match status" value="1"/>
</dbReference>
<keyword evidence="1" id="KW-0862">Zinc</keyword>
<dbReference type="Pfam" id="PF05147">
    <property type="entry name" value="LANC_like"/>
    <property type="match status" value="1"/>
</dbReference>
<gene>
    <name evidence="4" type="ORF">Aru02nite_15150</name>
</gene>
<dbReference type="AlphaFoldDB" id="A0A8J3N8Z7"/>
<feature type="domain" description="Lantibiotic biosynthesis protein dehydration" evidence="3">
    <location>
        <begin position="207"/>
        <end position="583"/>
    </location>
</feature>